<dbReference type="PANTHER" id="PTHR32133:SF408">
    <property type="entry name" value="OS07G0120400 PROTEIN"/>
    <property type="match status" value="1"/>
</dbReference>
<feature type="domain" description="F-box" evidence="1">
    <location>
        <begin position="12"/>
        <end position="48"/>
    </location>
</feature>
<sequence>MTPPPPELTEGAIFEVLLRLPPDDPASLVRSSLVCKPWRGIISDPGFPRRYREFHRSPPILGFLRNNINPFAGSGWKGRTCSLAPIAAANSPPLLDPELHFPGGWALDSRHGRVLMDREGGESHMLAVWDPVTGGRHVLEKPGGEDDVFQHSRHSAAVLCAAAANCDHCDCSGGPFIVVFVASYGRKARAWVYSSEKGAWSAPAVVGIHDHAFVERKRAVIVVDEIHEICCFLLSGGALGYRTRFTAVLKYDLGRHCLSVIDAPEVYEEMVALMSMDAGSLEFAGIRGSTLYLWSRKVNPMEDIGWLQCNVIELKTLFDTHRLNMPLPVYVICFAEGINAIVVGTHYNTLTLELNSGRVSKSSELMYSAEVFPIMTFYTPEVGYLAAASTEGNTEREGPEAEVVVPLFPAASKKEVY</sequence>
<dbReference type="EMBL" id="RWGY01000007">
    <property type="protein sequence ID" value="TVU40824.1"/>
    <property type="molecule type" value="Genomic_DNA"/>
</dbReference>
<dbReference type="AlphaFoldDB" id="A0A5J9VZU0"/>
<gene>
    <name evidence="2" type="ORF">EJB05_14303</name>
</gene>
<comment type="caution">
    <text evidence="2">The sequence shown here is derived from an EMBL/GenBank/DDBJ whole genome shotgun (WGS) entry which is preliminary data.</text>
</comment>
<accession>A0A5J9VZU0</accession>
<dbReference type="InterPro" id="IPR001810">
    <property type="entry name" value="F-box_dom"/>
</dbReference>
<organism evidence="2 3">
    <name type="scientific">Eragrostis curvula</name>
    <name type="common">weeping love grass</name>
    <dbReference type="NCBI Taxonomy" id="38414"/>
    <lineage>
        <taxon>Eukaryota</taxon>
        <taxon>Viridiplantae</taxon>
        <taxon>Streptophyta</taxon>
        <taxon>Embryophyta</taxon>
        <taxon>Tracheophyta</taxon>
        <taxon>Spermatophyta</taxon>
        <taxon>Magnoliopsida</taxon>
        <taxon>Liliopsida</taxon>
        <taxon>Poales</taxon>
        <taxon>Poaceae</taxon>
        <taxon>PACMAD clade</taxon>
        <taxon>Chloridoideae</taxon>
        <taxon>Eragrostideae</taxon>
        <taxon>Eragrostidinae</taxon>
        <taxon>Eragrostis</taxon>
    </lineage>
</organism>
<dbReference type="PANTHER" id="PTHR32133">
    <property type="entry name" value="OS07G0120400 PROTEIN"/>
    <property type="match status" value="1"/>
</dbReference>
<dbReference type="Proteomes" id="UP000324897">
    <property type="component" value="Chromosome 4"/>
</dbReference>
<evidence type="ECO:0000313" key="3">
    <source>
        <dbReference type="Proteomes" id="UP000324897"/>
    </source>
</evidence>
<keyword evidence="3" id="KW-1185">Reference proteome</keyword>
<dbReference type="Pfam" id="PF00646">
    <property type="entry name" value="F-box"/>
    <property type="match status" value="1"/>
</dbReference>
<protein>
    <recommendedName>
        <fullName evidence="1">F-box domain-containing protein</fullName>
    </recommendedName>
</protein>
<proteinExistence type="predicted"/>
<dbReference type="InterPro" id="IPR036047">
    <property type="entry name" value="F-box-like_dom_sf"/>
</dbReference>
<name>A0A5J9VZU0_9POAL</name>
<dbReference type="SUPFAM" id="SSF81383">
    <property type="entry name" value="F-box domain"/>
    <property type="match status" value="1"/>
</dbReference>
<reference evidence="2 3" key="1">
    <citation type="journal article" date="2019" name="Sci. Rep.">
        <title>A high-quality genome of Eragrostis curvula grass provides insights into Poaceae evolution and supports new strategies to enhance forage quality.</title>
        <authorList>
            <person name="Carballo J."/>
            <person name="Santos B.A.C.M."/>
            <person name="Zappacosta D."/>
            <person name="Garbus I."/>
            <person name="Selva J.P."/>
            <person name="Gallo C.A."/>
            <person name="Diaz A."/>
            <person name="Albertini E."/>
            <person name="Caccamo M."/>
            <person name="Echenique V."/>
        </authorList>
    </citation>
    <scope>NUCLEOTIDE SEQUENCE [LARGE SCALE GENOMIC DNA]</scope>
    <source>
        <strain evidence="3">cv. Victoria</strain>
        <tissue evidence="2">Leaf</tissue>
    </source>
</reference>
<evidence type="ECO:0000259" key="1">
    <source>
        <dbReference type="Pfam" id="PF00646"/>
    </source>
</evidence>
<dbReference type="Gramene" id="TVU40824">
    <property type="protein sequence ID" value="TVU40824"/>
    <property type="gene ID" value="EJB05_14303"/>
</dbReference>
<evidence type="ECO:0000313" key="2">
    <source>
        <dbReference type="EMBL" id="TVU40824.1"/>
    </source>
</evidence>